<keyword evidence="3 6" id="KW-0812">Transmembrane</keyword>
<evidence type="ECO:0000313" key="8">
    <source>
        <dbReference type="Proteomes" id="UP000269154"/>
    </source>
</evidence>
<keyword evidence="5 6" id="KW-0472">Membrane</keyword>
<evidence type="ECO:0000256" key="4">
    <source>
        <dbReference type="ARBA" id="ARBA00022989"/>
    </source>
</evidence>
<feature type="transmembrane region" description="Helical" evidence="6">
    <location>
        <begin position="305"/>
        <end position="325"/>
    </location>
</feature>
<dbReference type="InterPro" id="IPR001851">
    <property type="entry name" value="ABC_transp_permease"/>
</dbReference>
<dbReference type="OrthoDB" id="45037at2"/>
<dbReference type="EMBL" id="RCBY01000096">
    <property type="protein sequence ID" value="RQH39021.1"/>
    <property type="molecule type" value="Genomic_DNA"/>
</dbReference>
<dbReference type="GO" id="GO:0022857">
    <property type="term" value="F:transmembrane transporter activity"/>
    <property type="evidence" value="ECO:0007669"/>
    <property type="project" value="InterPro"/>
</dbReference>
<comment type="subcellular location">
    <subcellularLocation>
        <location evidence="1">Cell membrane</location>
        <topology evidence="1">Multi-pass membrane protein</topology>
    </subcellularLocation>
</comment>
<evidence type="ECO:0000256" key="1">
    <source>
        <dbReference type="ARBA" id="ARBA00004651"/>
    </source>
</evidence>
<feature type="transmembrane region" description="Helical" evidence="6">
    <location>
        <begin position="82"/>
        <end position="102"/>
    </location>
</feature>
<reference evidence="7 8" key="1">
    <citation type="journal article" date="2018" name="ACS Chem. Biol.">
        <title>Ketoreductase domain dysfunction expands chemodiversity: malyngamide biosynthesis in the cyanobacterium Okeania hirsuta.</title>
        <authorList>
            <person name="Moss N.A."/>
            <person name="Leao T."/>
            <person name="Rankin M."/>
            <person name="McCullough T.M."/>
            <person name="Qu P."/>
            <person name="Korobeynikov A."/>
            <person name="Smith J.L."/>
            <person name="Gerwick L."/>
            <person name="Gerwick W.H."/>
        </authorList>
    </citation>
    <scope>NUCLEOTIDE SEQUENCE [LARGE SCALE GENOMIC DNA]</scope>
    <source>
        <strain evidence="7 8">PAB10Feb10-1</strain>
    </source>
</reference>
<proteinExistence type="predicted"/>
<keyword evidence="2" id="KW-1003">Cell membrane</keyword>
<feature type="transmembrane region" description="Helical" evidence="6">
    <location>
        <begin position="188"/>
        <end position="211"/>
    </location>
</feature>
<keyword evidence="8" id="KW-1185">Reference proteome</keyword>
<evidence type="ECO:0000256" key="3">
    <source>
        <dbReference type="ARBA" id="ARBA00022692"/>
    </source>
</evidence>
<evidence type="ECO:0000313" key="7">
    <source>
        <dbReference type="EMBL" id="RQH39021.1"/>
    </source>
</evidence>
<dbReference type="Proteomes" id="UP000269154">
    <property type="component" value="Unassembled WGS sequence"/>
</dbReference>
<feature type="transmembrane region" description="Helical" evidence="6">
    <location>
        <begin position="266"/>
        <end position="293"/>
    </location>
</feature>
<gene>
    <name evidence="7" type="ORF">D5R40_17240</name>
</gene>
<feature type="transmembrane region" description="Helical" evidence="6">
    <location>
        <begin position="108"/>
        <end position="125"/>
    </location>
</feature>
<protein>
    <submittedName>
        <fullName evidence="7">ABC transporter permease</fullName>
    </submittedName>
</protein>
<keyword evidence="4 6" id="KW-1133">Transmembrane helix</keyword>
<dbReference type="AlphaFoldDB" id="A0A3N6PRT7"/>
<name>A0A3N6PRT7_9CYAN</name>
<evidence type="ECO:0000256" key="2">
    <source>
        <dbReference type="ARBA" id="ARBA00022475"/>
    </source>
</evidence>
<sequence>MQKILLPIFAVFAALLTGSALMLLAKTNPVTAYTALFQESLTTYFGFSDTLSKTTPLLLASLGILIALRAGLFNLGGEGQIYMGALGSVVAGLYLPNIPIWIHLPLALTAGFLLGAFWGAIAGYLKVARGLNEVLTTLLLNYIAQNFVNYMVNEPLIAPDAPSPYTPLIAESARLPIILPKTQAHGGILLGLAIAMILAVVLSFTAFGYQVDAVGQNPTAARYAGISVNQTILAVMGLSGGLAGLAGSAEVLGAKYRLFENFSPGYGFDAIAIALLSRGNPLAVILTSLFFGVLRSGANVMQRSAGVSITIVYAIQGLTVLFLAISLKKESGDRSQESE</sequence>
<accession>A0A3N6PRT7</accession>
<comment type="caution">
    <text evidence="7">The sequence shown here is derived from an EMBL/GenBank/DDBJ whole genome shotgun (WGS) entry which is preliminary data.</text>
</comment>
<evidence type="ECO:0000256" key="6">
    <source>
        <dbReference type="SAM" id="Phobius"/>
    </source>
</evidence>
<dbReference type="PANTHER" id="PTHR47089">
    <property type="entry name" value="ABC TRANSPORTER, PERMEASE PROTEIN"/>
    <property type="match status" value="1"/>
</dbReference>
<evidence type="ECO:0000256" key="5">
    <source>
        <dbReference type="ARBA" id="ARBA00023136"/>
    </source>
</evidence>
<dbReference type="GO" id="GO:0005886">
    <property type="term" value="C:plasma membrane"/>
    <property type="evidence" value="ECO:0007669"/>
    <property type="project" value="UniProtKB-SubCell"/>
</dbReference>
<dbReference type="Pfam" id="PF02653">
    <property type="entry name" value="BPD_transp_2"/>
    <property type="match status" value="1"/>
</dbReference>
<dbReference type="PANTHER" id="PTHR47089:SF1">
    <property type="entry name" value="GUANOSINE ABC TRANSPORTER PERMEASE PROTEIN NUPP"/>
    <property type="match status" value="1"/>
</dbReference>
<dbReference type="CDD" id="cd06580">
    <property type="entry name" value="TM_PBP1_transp_TpRbsC_like"/>
    <property type="match status" value="1"/>
</dbReference>
<feature type="transmembrane region" description="Helical" evidence="6">
    <location>
        <begin position="56"/>
        <end position="75"/>
    </location>
</feature>
<organism evidence="7 8">
    <name type="scientific">Okeania hirsuta</name>
    <dbReference type="NCBI Taxonomy" id="1458930"/>
    <lineage>
        <taxon>Bacteria</taxon>
        <taxon>Bacillati</taxon>
        <taxon>Cyanobacteriota</taxon>
        <taxon>Cyanophyceae</taxon>
        <taxon>Oscillatoriophycideae</taxon>
        <taxon>Oscillatoriales</taxon>
        <taxon>Microcoleaceae</taxon>
        <taxon>Okeania</taxon>
    </lineage>
</organism>